<comment type="caution">
    <text evidence="1">The sequence shown here is derived from an EMBL/GenBank/DDBJ whole genome shotgun (WGS) entry which is preliminary data.</text>
</comment>
<reference evidence="1" key="1">
    <citation type="journal article" date="2015" name="Nature">
        <title>Complex archaea that bridge the gap between prokaryotes and eukaryotes.</title>
        <authorList>
            <person name="Spang A."/>
            <person name="Saw J.H."/>
            <person name="Jorgensen S.L."/>
            <person name="Zaremba-Niedzwiedzka K."/>
            <person name="Martijn J."/>
            <person name="Lind A.E."/>
            <person name="van Eijk R."/>
            <person name="Schleper C."/>
            <person name="Guy L."/>
            <person name="Ettema T.J."/>
        </authorList>
    </citation>
    <scope>NUCLEOTIDE SEQUENCE</scope>
</reference>
<protein>
    <submittedName>
        <fullName evidence="1">Uncharacterized protein</fullName>
    </submittedName>
</protein>
<accession>A0A0F8Z4T1</accession>
<sequence>MIAVFKKFCDADAAYRGFKLLFTDTGFAHIANCYGNEMYGFDSVVELHQFLLERIAL</sequence>
<gene>
    <name evidence="1" type="ORF">LCGC14_3078130</name>
</gene>
<dbReference type="AlphaFoldDB" id="A0A0F8Z4T1"/>
<organism evidence="1">
    <name type="scientific">marine sediment metagenome</name>
    <dbReference type="NCBI Taxonomy" id="412755"/>
    <lineage>
        <taxon>unclassified sequences</taxon>
        <taxon>metagenomes</taxon>
        <taxon>ecological metagenomes</taxon>
    </lineage>
</organism>
<feature type="non-terminal residue" evidence="1">
    <location>
        <position position="57"/>
    </location>
</feature>
<proteinExistence type="predicted"/>
<evidence type="ECO:0000313" key="1">
    <source>
        <dbReference type="EMBL" id="KKK55086.1"/>
    </source>
</evidence>
<name>A0A0F8Z4T1_9ZZZZ</name>
<dbReference type="EMBL" id="LAZR01065663">
    <property type="protein sequence ID" value="KKK55086.1"/>
    <property type="molecule type" value="Genomic_DNA"/>
</dbReference>